<reference evidence="4" key="1">
    <citation type="submission" date="2014-07" db="EMBL/GenBank/DDBJ databases">
        <authorList>
            <person name="Monot Marc"/>
        </authorList>
    </citation>
    <scope>NUCLEOTIDE SEQUENCE</scope>
    <source>
        <strain evidence="4">7032989</strain>
        <strain evidence="2">7032994</strain>
    </source>
</reference>
<evidence type="ECO:0000313" key="2">
    <source>
        <dbReference type="EMBL" id="CDS87050.1"/>
    </source>
</evidence>
<dbReference type="InterPro" id="IPR005583">
    <property type="entry name" value="YaaA"/>
</dbReference>
<name>A0A069AR29_CLODI</name>
<protein>
    <recommendedName>
        <fullName evidence="1">UPF0246 protein BN1095_310136</fullName>
    </recommendedName>
</protein>
<dbReference type="NCBIfam" id="NF002543">
    <property type="entry name" value="PRK02101.1-4"/>
    <property type="match status" value="1"/>
</dbReference>
<reference evidence="5" key="4">
    <citation type="submission" date="2021-06" db="EMBL/GenBank/DDBJ databases">
        <authorList>
            <consortium name="NCBI Pathogen Detection Project"/>
        </authorList>
    </citation>
    <scope>NUCLEOTIDE SEQUENCE</scope>
    <source>
        <strain evidence="5">HN1000</strain>
    </source>
</reference>
<dbReference type="Proteomes" id="UP000878956">
    <property type="component" value="Unassembled WGS sequence"/>
</dbReference>
<proteinExistence type="inferred from homology"/>
<dbReference type="AlphaFoldDB" id="A0A069AR29"/>
<reference evidence="5" key="3">
    <citation type="journal article" date="2018" name="Genome Biol.">
        <title>SKESA: strategic k-mer extension for scrupulous assemblies.</title>
        <authorList>
            <person name="Souvorov A."/>
            <person name="Agarwala R."/>
            <person name="Lipman D.J."/>
        </authorList>
    </citation>
    <scope>NUCLEOTIDE SEQUENCE</scope>
    <source>
        <strain evidence="5">HN1000</strain>
    </source>
</reference>
<dbReference type="Proteomes" id="UP000189137">
    <property type="component" value="Unassembled WGS sequence"/>
</dbReference>
<dbReference type="EMBL" id="LK932517">
    <property type="protein sequence ID" value="CDS87728.1"/>
    <property type="molecule type" value="Genomic_DNA"/>
</dbReference>
<dbReference type="EMBL" id="LK932401">
    <property type="protein sequence ID" value="CDS87050.1"/>
    <property type="molecule type" value="Genomic_DNA"/>
</dbReference>
<dbReference type="GO" id="GO:0005829">
    <property type="term" value="C:cytosol"/>
    <property type="evidence" value="ECO:0007669"/>
    <property type="project" value="TreeGrafter"/>
</dbReference>
<evidence type="ECO:0000313" key="6">
    <source>
        <dbReference type="EMBL" id="SJR98287.1"/>
    </source>
</evidence>
<dbReference type="PANTHER" id="PTHR30283:SF4">
    <property type="entry name" value="PEROXIDE STRESS RESISTANCE PROTEIN YAAA"/>
    <property type="match status" value="1"/>
</dbReference>
<dbReference type="PANTHER" id="PTHR30283">
    <property type="entry name" value="PEROXIDE STRESS RESPONSE PROTEIN YAAA"/>
    <property type="match status" value="1"/>
</dbReference>
<organism evidence="4">
    <name type="scientific">Clostridioides difficile</name>
    <name type="common">Peptoclostridium difficile</name>
    <dbReference type="NCBI Taxonomy" id="1496"/>
    <lineage>
        <taxon>Bacteria</taxon>
        <taxon>Bacillati</taxon>
        <taxon>Bacillota</taxon>
        <taxon>Clostridia</taxon>
        <taxon>Peptostreptococcales</taxon>
        <taxon>Peptostreptococcaceae</taxon>
        <taxon>Clostridioides</taxon>
    </lineage>
</organism>
<evidence type="ECO:0000313" key="3">
    <source>
        <dbReference type="EMBL" id="CDS87728.1"/>
    </source>
</evidence>
<dbReference type="RefSeq" id="WP_016728627.1">
    <property type="nucleotide sequence ID" value="NZ_AP031492.1"/>
</dbReference>
<reference evidence="6 7" key="2">
    <citation type="submission" date="2017-02" db="EMBL/GenBank/DDBJ databases">
        <authorList>
            <consortium name="Pathogen Informatics"/>
        </authorList>
    </citation>
    <scope>NUCLEOTIDE SEQUENCE [LARGE SCALE GENOMIC DNA]</scope>
    <source>
        <strain evidence="6 7">VRECD0157</strain>
    </source>
</reference>
<evidence type="ECO:0000313" key="5">
    <source>
        <dbReference type="EMBL" id="HBH1543692.1"/>
    </source>
</evidence>
<comment type="similarity">
    <text evidence="1">Belongs to the UPF0246 family.</text>
</comment>
<dbReference type="HAMAP" id="MF_00652">
    <property type="entry name" value="UPF0246"/>
    <property type="match status" value="1"/>
</dbReference>
<dbReference type="EMBL" id="DAEPXK010000045">
    <property type="protein sequence ID" value="HBH1543692.1"/>
    <property type="molecule type" value="Genomic_DNA"/>
</dbReference>
<evidence type="ECO:0000313" key="4">
    <source>
        <dbReference type="EMBL" id="CDT11045.1"/>
    </source>
</evidence>
<accession>A0A069AR29</accession>
<dbReference type="EMBL" id="FUPS01000002">
    <property type="protein sequence ID" value="SJR98287.1"/>
    <property type="molecule type" value="Genomic_DNA"/>
</dbReference>
<dbReference type="Pfam" id="PF03883">
    <property type="entry name" value="H2O2_YaaD"/>
    <property type="match status" value="1"/>
</dbReference>
<sequence length="247" mass="29172">MIIMLSPAKNMKNIEVFDRDLSLPCFIDNTKEIVENIKTFGIEDFKNKMKINEKLAVLNKNRFESIKFDRLGNPAILTYDGIQYKNIEAENFTRKDEEFANSCIRIISGLYGVVKPYDSIYEYRLEMQTKLRVGEFKNLYEYWGNRIYKELIKEKTAIVNLSSNEYSKSIEKFIKDSDTYITCTFKVNKNGILKVESTQAKKARGMMTKYIVKNRIRDIEELKKFNLEGYKYKENLSNNSEYIFVKE</sequence>
<evidence type="ECO:0000256" key="1">
    <source>
        <dbReference type="HAMAP-Rule" id="MF_00652"/>
    </source>
</evidence>
<dbReference type="PATRIC" id="fig|1496.1373.peg.1313"/>
<gene>
    <name evidence="5" type="primary">yaaA</name>
    <name evidence="4" type="ORF">BN1095_310136</name>
    <name evidence="3" type="ORF">BN1096_630003</name>
    <name evidence="2" type="ORF">BN1097_620003</name>
    <name evidence="5" type="ORF">KRM00_003223</name>
    <name evidence="6" type="ORF">SAMEA3375112_00948</name>
</gene>
<evidence type="ECO:0000313" key="7">
    <source>
        <dbReference type="Proteomes" id="UP000189137"/>
    </source>
</evidence>
<dbReference type="EMBL" id="LK932972">
    <property type="protein sequence ID" value="CDT11045.1"/>
    <property type="molecule type" value="Genomic_DNA"/>
</dbReference>
<dbReference type="GO" id="GO:0033194">
    <property type="term" value="P:response to hydroperoxide"/>
    <property type="evidence" value="ECO:0007669"/>
    <property type="project" value="TreeGrafter"/>
</dbReference>